<dbReference type="CDD" id="cd04489">
    <property type="entry name" value="ExoVII_LU_OBF"/>
    <property type="match status" value="1"/>
</dbReference>
<proteinExistence type="inferred from homology"/>
<dbReference type="InterPro" id="IPR020579">
    <property type="entry name" value="Exonuc_VII_lsu_C"/>
</dbReference>
<dbReference type="InterPro" id="IPR025824">
    <property type="entry name" value="OB-fold_nuc-bd_dom"/>
</dbReference>
<comment type="subunit">
    <text evidence="5">Heterooligomer composed of large and small subunits.</text>
</comment>
<evidence type="ECO:0000259" key="7">
    <source>
        <dbReference type="Pfam" id="PF02601"/>
    </source>
</evidence>
<dbReference type="PANTHER" id="PTHR30008:SF0">
    <property type="entry name" value="EXODEOXYRIBONUCLEASE 7 LARGE SUBUNIT"/>
    <property type="match status" value="1"/>
</dbReference>
<comment type="function">
    <text evidence="5">Bidirectionally degrades single-stranded DNA into large acid-insoluble oligonucleotides, which are then degraded further into small acid-soluble oligonucleotides.</text>
</comment>
<evidence type="ECO:0000256" key="2">
    <source>
        <dbReference type="ARBA" id="ARBA00022722"/>
    </source>
</evidence>
<keyword evidence="4 5" id="KW-0269">Exonuclease</keyword>
<feature type="domain" description="Exonuclease VII large subunit C-terminal" evidence="7">
    <location>
        <begin position="114"/>
        <end position="306"/>
    </location>
</feature>
<dbReference type="NCBIfam" id="TIGR00237">
    <property type="entry name" value="xseA"/>
    <property type="match status" value="1"/>
</dbReference>
<protein>
    <recommendedName>
        <fullName evidence="5">Exodeoxyribonuclease 7 large subunit</fullName>
        <ecNumber evidence="5">3.1.11.6</ecNumber>
    </recommendedName>
    <alternativeName>
        <fullName evidence="5">Exodeoxyribonuclease VII large subunit</fullName>
        <shortName evidence="5">Exonuclease VII large subunit</shortName>
    </alternativeName>
</protein>
<evidence type="ECO:0000256" key="6">
    <source>
        <dbReference type="RuleBase" id="RU004355"/>
    </source>
</evidence>
<evidence type="ECO:0000256" key="5">
    <source>
        <dbReference type="HAMAP-Rule" id="MF_00378"/>
    </source>
</evidence>
<dbReference type="Pfam" id="PF13742">
    <property type="entry name" value="tRNA_anti_2"/>
    <property type="match status" value="1"/>
</dbReference>
<dbReference type="GO" id="GO:0008855">
    <property type="term" value="F:exodeoxyribonuclease VII activity"/>
    <property type="evidence" value="ECO:0007669"/>
    <property type="project" value="UniProtKB-UniRule"/>
</dbReference>
<name>A0A9D1SP80_9BACT</name>
<keyword evidence="3 5" id="KW-0378">Hydrolase</keyword>
<evidence type="ECO:0000259" key="8">
    <source>
        <dbReference type="Pfam" id="PF13742"/>
    </source>
</evidence>
<gene>
    <name evidence="5 9" type="primary">xseA</name>
    <name evidence="9" type="ORF">IAC72_01600</name>
</gene>
<evidence type="ECO:0000256" key="4">
    <source>
        <dbReference type="ARBA" id="ARBA00022839"/>
    </source>
</evidence>
<comment type="subcellular location">
    <subcellularLocation>
        <location evidence="5 6">Cytoplasm</location>
    </subcellularLocation>
</comment>
<dbReference type="Pfam" id="PF02601">
    <property type="entry name" value="Exonuc_VII_L"/>
    <property type="match status" value="1"/>
</dbReference>
<keyword evidence="1 5" id="KW-0963">Cytoplasm</keyword>
<organism evidence="9 10">
    <name type="scientific">Candidatus Fimimonas merdipullorum</name>
    <dbReference type="NCBI Taxonomy" id="2840822"/>
    <lineage>
        <taxon>Bacteria</taxon>
        <taxon>Pseudomonadati</taxon>
        <taxon>Myxococcota</taxon>
        <taxon>Myxococcia</taxon>
        <taxon>Myxococcales</taxon>
        <taxon>Cystobacterineae</taxon>
        <taxon>Myxococcaceae</taxon>
        <taxon>Myxococcaceae incertae sedis</taxon>
        <taxon>Candidatus Fimimonas</taxon>
    </lineage>
</organism>
<reference evidence="9" key="2">
    <citation type="journal article" date="2021" name="PeerJ">
        <title>Extensive microbial diversity within the chicken gut microbiome revealed by metagenomics and culture.</title>
        <authorList>
            <person name="Gilroy R."/>
            <person name="Ravi A."/>
            <person name="Getino M."/>
            <person name="Pursley I."/>
            <person name="Horton D.L."/>
            <person name="Alikhan N.F."/>
            <person name="Baker D."/>
            <person name="Gharbi K."/>
            <person name="Hall N."/>
            <person name="Watson M."/>
            <person name="Adriaenssens E.M."/>
            <person name="Foster-Nyarko E."/>
            <person name="Jarju S."/>
            <person name="Secka A."/>
            <person name="Antonio M."/>
            <person name="Oren A."/>
            <person name="Chaudhuri R.R."/>
            <person name="La Ragione R."/>
            <person name="Hildebrand F."/>
            <person name="Pallen M.J."/>
        </authorList>
    </citation>
    <scope>NUCLEOTIDE SEQUENCE</scope>
    <source>
        <strain evidence="9">ChiHjej12B11-7776</strain>
    </source>
</reference>
<dbReference type="EC" id="3.1.11.6" evidence="5"/>
<reference evidence="9" key="1">
    <citation type="submission" date="2020-10" db="EMBL/GenBank/DDBJ databases">
        <authorList>
            <person name="Gilroy R."/>
        </authorList>
    </citation>
    <scope>NUCLEOTIDE SEQUENCE</scope>
    <source>
        <strain evidence="9">ChiHjej12B11-7776</strain>
    </source>
</reference>
<dbReference type="EMBL" id="DVOC01000027">
    <property type="protein sequence ID" value="HIU90698.1"/>
    <property type="molecule type" value="Genomic_DNA"/>
</dbReference>
<comment type="catalytic activity">
    <reaction evidence="5 6">
        <text>Exonucleolytic cleavage in either 5'- to 3'- or 3'- to 5'-direction to yield nucleoside 5'-phosphates.</text>
        <dbReference type="EC" id="3.1.11.6"/>
    </reaction>
</comment>
<feature type="domain" description="OB-fold nucleic acid binding" evidence="8">
    <location>
        <begin position="3"/>
        <end position="89"/>
    </location>
</feature>
<dbReference type="GO" id="GO:0003676">
    <property type="term" value="F:nucleic acid binding"/>
    <property type="evidence" value="ECO:0007669"/>
    <property type="project" value="InterPro"/>
</dbReference>
<keyword evidence="2 5" id="KW-0540">Nuclease</keyword>
<dbReference type="HAMAP" id="MF_00378">
    <property type="entry name" value="Exonuc_7_L"/>
    <property type="match status" value="1"/>
</dbReference>
<dbReference type="GO" id="GO:0005737">
    <property type="term" value="C:cytoplasm"/>
    <property type="evidence" value="ECO:0007669"/>
    <property type="project" value="UniProtKB-SubCell"/>
</dbReference>
<evidence type="ECO:0000313" key="9">
    <source>
        <dbReference type="EMBL" id="HIU90698.1"/>
    </source>
</evidence>
<accession>A0A9D1SP80</accession>
<dbReference type="InterPro" id="IPR003753">
    <property type="entry name" value="Exonuc_VII_L"/>
</dbReference>
<dbReference type="AlphaFoldDB" id="A0A9D1SP80"/>
<evidence type="ECO:0000256" key="3">
    <source>
        <dbReference type="ARBA" id="ARBA00022801"/>
    </source>
</evidence>
<sequence length="386" mass="41530">MTISVTQLNNYIKGILDLDGVLNDLSVCGEITNVKQAREGWYFSLKDENSAIDCFSYGQQPQTGMTAVAEGRISFWQRSGRLSFYVRRLTVGNQSGAAYLQFLQIKEKLQKEGLFDEQRKKPVPVMCMKVGVVTSATGAVITDICNVIHRRQPFTDIFLYPVKVQGEGASAEIAQGVTYFSQSGVDAVIVGRGGGSNEDLSAFNAEEVVRAVASCAKPVVSAVGHGVDFTLCDFAADRRAVTPSEAAELVTSDSAVVKSAVVSRLLKCAAQLQRRTAAAKASATYCTHAVLSHVRLSLQRGASRIYAALKGQAAAVENKRVVRQMRLQNATARLSAANPANVLRRGYAYVSKQGDKINSVLSLKKGDCVDVTFCDGSVQAVIGDKL</sequence>
<evidence type="ECO:0000256" key="1">
    <source>
        <dbReference type="ARBA" id="ARBA00022490"/>
    </source>
</evidence>
<evidence type="ECO:0000313" key="10">
    <source>
        <dbReference type="Proteomes" id="UP000886852"/>
    </source>
</evidence>
<dbReference type="GO" id="GO:0009318">
    <property type="term" value="C:exodeoxyribonuclease VII complex"/>
    <property type="evidence" value="ECO:0007669"/>
    <property type="project" value="UniProtKB-UniRule"/>
</dbReference>
<dbReference type="Proteomes" id="UP000886852">
    <property type="component" value="Unassembled WGS sequence"/>
</dbReference>
<comment type="caution">
    <text evidence="9">The sequence shown here is derived from an EMBL/GenBank/DDBJ whole genome shotgun (WGS) entry which is preliminary data.</text>
</comment>
<dbReference type="GO" id="GO:0006308">
    <property type="term" value="P:DNA catabolic process"/>
    <property type="evidence" value="ECO:0007669"/>
    <property type="project" value="UniProtKB-UniRule"/>
</dbReference>
<comment type="similarity">
    <text evidence="5 6">Belongs to the XseA family.</text>
</comment>
<dbReference type="PANTHER" id="PTHR30008">
    <property type="entry name" value="EXODEOXYRIBONUCLEASE 7 LARGE SUBUNIT"/>
    <property type="match status" value="1"/>
</dbReference>